<dbReference type="KEGG" id="rmu:RMDY18_17930"/>
<gene>
    <name evidence="1" type="ordered locus">RMDY18_17930</name>
</gene>
<evidence type="ECO:0000313" key="1">
    <source>
        <dbReference type="EMBL" id="BAI65625.1"/>
    </source>
</evidence>
<name>D2NPQ7_ROTMD</name>
<dbReference type="AlphaFoldDB" id="D2NPQ7"/>
<evidence type="ECO:0000313" key="2">
    <source>
        <dbReference type="Proteomes" id="UP000001883"/>
    </source>
</evidence>
<protein>
    <submittedName>
        <fullName evidence="1">Uncharacterized protein</fullName>
    </submittedName>
</protein>
<dbReference type="EMBL" id="AP011540">
    <property type="protein sequence ID" value="BAI65625.1"/>
    <property type="molecule type" value="Genomic_DNA"/>
</dbReference>
<proteinExistence type="predicted"/>
<organism evidence="1 2">
    <name type="scientific">Rothia mucilaginosa (strain DY-18)</name>
    <name type="common">Stomatococcus mucilaginosus</name>
    <dbReference type="NCBI Taxonomy" id="680646"/>
    <lineage>
        <taxon>Bacteria</taxon>
        <taxon>Bacillati</taxon>
        <taxon>Actinomycetota</taxon>
        <taxon>Actinomycetes</taxon>
        <taxon>Micrococcales</taxon>
        <taxon>Micrococcaceae</taxon>
        <taxon>Rothia</taxon>
    </lineage>
</organism>
<reference evidence="2" key="1">
    <citation type="submission" date="2009-07" db="EMBL/GenBank/DDBJ databases">
        <title>Complete genome sequence of Rothia mucilaginosa DJ.</title>
        <authorList>
            <person name="Yamane K."/>
            <person name="Nambu T."/>
            <person name="Mashimo C."/>
            <person name="Sugimori C."/>
            <person name="Yamanaka T."/>
            <person name="Leung K."/>
            <person name="Fukushima H."/>
        </authorList>
    </citation>
    <scope>NUCLEOTIDE SEQUENCE [LARGE SCALE GENOMIC DNA]</scope>
    <source>
        <strain evidence="2">DY-18</strain>
    </source>
</reference>
<reference evidence="1 2" key="3">
    <citation type="journal article" date="2010" name="Sequencing">
        <title>Complete Genome Sequence of Rothia mucilaginosa DY-18: A Clinical Isolate with Dense Meshwork-Like Structures from a Persistent Apical Periodontitis Lesion.</title>
        <authorList>
            <person name="Yamane K."/>
            <person name="Nambu T."/>
            <person name="Yamanaka T."/>
            <person name="Mashimo C."/>
            <person name="Sugimori C."/>
            <person name="Leung K.-P."/>
            <person name="Fukushima H."/>
        </authorList>
    </citation>
    <scope>NUCLEOTIDE SEQUENCE [LARGE SCALE GENOMIC DNA]</scope>
    <source>
        <strain evidence="1 2">DY-18</strain>
    </source>
</reference>
<dbReference type="Proteomes" id="UP000001883">
    <property type="component" value="Chromosome"/>
</dbReference>
<sequence>MALVLPTHIDPALGVGVAGCEEGRTVVSQLLLHSCVAGAVSVGEVNSNLLHVLLLSLSSHLQLLLVGFLLVNGRDELIQFRIAYTLVDFAGVEVLNAICGVSTNAPTGEGAVVLLSTHHGVELGLRLVVLLELNTCRLELLLEVLELSQGGCIRTEVGDGEACSLAVLGVVVAILGVACCLQNLCRSLGTGVRGHSVLVALLEGHSNQGAGQGLFPVDLAELDLSQLGAVNRGEDCTAQGGVGHAGRVELQVNHANALAGANLNTGLTLDSVVGCQASKADAVQLAVLERCALCLVAHFAPDDAVQQRLLAPPLVVGHEGEGLSRRVPLANLEGAGPVLIHGLVHEAVVEELLVGQCGVQTEQAEGLGGVQGLGHDDLDTGLVAIHGVDGRHLLPEGSGDDVVAVIGVAVDGPCGADCLNVNGGAVVEDSLRVELEGDGLHAANGLCLVVADIVVVEAVFASRAQGGEADSGGDVAGATECGEVLGGVAALGQNVEVRADCGDATAELATLLEGGAVLLVDFEVLDDFLGA</sequence>
<dbReference type="HOGENOM" id="CLU_471636_0_0_11"/>
<reference evidence="1 2" key="2">
    <citation type="journal article" date="2010" name="J Osaka Dent Univ">
        <title>Isolation and identification of Rothia mucilaginosa from persistent apical periodontitis lesions.</title>
        <authorList>
            <person name="Yamane K."/>
            <person name="Yoshida M."/>
            <person name="Fujihira T."/>
            <person name="Baba T."/>
            <person name="Tsuji N."/>
            <person name="Hayashi H."/>
            <person name="Sugimori C."/>
            <person name="Yamanaka T."/>
            <person name="Mashimo C."/>
            <person name="Nambu T."/>
            <person name="Kawai H."/>
            <person name="Fukushima H."/>
        </authorList>
    </citation>
    <scope>NUCLEOTIDE SEQUENCE [LARGE SCALE GENOMIC DNA]</scope>
    <source>
        <strain evidence="1 2">DY-18</strain>
    </source>
</reference>
<keyword evidence="2" id="KW-1185">Reference proteome</keyword>
<accession>D2NPQ7</accession>